<dbReference type="PANTHER" id="PTHR30290:SF9">
    <property type="entry name" value="OLIGOPEPTIDE-BINDING PROTEIN APPA"/>
    <property type="match status" value="1"/>
</dbReference>
<evidence type="ECO:0000259" key="6">
    <source>
        <dbReference type="Pfam" id="PF00496"/>
    </source>
</evidence>
<gene>
    <name evidence="7" type="ORF">EOD42_21710</name>
</gene>
<dbReference type="Pfam" id="PF00496">
    <property type="entry name" value="SBP_bac_5"/>
    <property type="match status" value="1"/>
</dbReference>
<keyword evidence="8" id="KW-1185">Reference proteome</keyword>
<evidence type="ECO:0000256" key="5">
    <source>
        <dbReference type="SAM" id="SignalP"/>
    </source>
</evidence>
<dbReference type="Gene3D" id="3.10.105.10">
    <property type="entry name" value="Dipeptide-binding Protein, Domain 3"/>
    <property type="match status" value="1"/>
</dbReference>
<dbReference type="CDD" id="cd08498">
    <property type="entry name" value="PBP2_NikA_DppA_OppA_like_2"/>
    <property type="match status" value="1"/>
</dbReference>
<keyword evidence="3" id="KW-0813">Transport</keyword>
<dbReference type="InterPro" id="IPR030678">
    <property type="entry name" value="Peptide/Ni-bd"/>
</dbReference>
<feature type="domain" description="Solute-binding protein family 5" evidence="6">
    <location>
        <begin position="68"/>
        <end position="441"/>
    </location>
</feature>
<dbReference type="RefSeq" id="WP_127789691.1">
    <property type="nucleotide sequence ID" value="NZ_SACL01000010.1"/>
</dbReference>
<name>A0A437M1M3_9PROT</name>
<dbReference type="GO" id="GO:1904680">
    <property type="term" value="F:peptide transmembrane transporter activity"/>
    <property type="evidence" value="ECO:0007669"/>
    <property type="project" value="TreeGrafter"/>
</dbReference>
<keyword evidence="4 5" id="KW-0732">Signal</keyword>
<dbReference type="GO" id="GO:0015833">
    <property type="term" value="P:peptide transport"/>
    <property type="evidence" value="ECO:0007669"/>
    <property type="project" value="TreeGrafter"/>
</dbReference>
<comment type="similarity">
    <text evidence="2">Belongs to the bacterial solute-binding protein 5 family.</text>
</comment>
<evidence type="ECO:0000313" key="7">
    <source>
        <dbReference type="EMBL" id="RVT91587.1"/>
    </source>
</evidence>
<dbReference type="Gene3D" id="3.40.190.10">
    <property type="entry name" value="Periplasmic binding protein-like II"/>
    <property type="match status" value="1"/>
</dbReference>
<organism evidence="7 8">
    <name type="scientific">Rhodovarius crocodyli</name>
    <dbReference type="NCBI Taxonomy" id="1979269"/>
    <lineage>
        <taxon>Bacteria</taxon>
        <taxon>Pseudomonadati</taxon>
        <taxon>Pseudomonadota</taxon>
        <taxon>Alphaproteobacteria</taxon>
        <taxon>Acetobacterales</taxon>
        <taxon>Roseomonadaceae</taxon>
        <taxon>Rhodovarius</taxon>
    </lineage>
</organism>
<dbReference type="SUPFAM" id="SSF53850">
    <property type="entry name" value="Periplasmic binding protein-like II"/>
    <property type="match status" value="1"/>
</dbReference>
<reference evidence="7 8" key="1">
    <citation type="submission" date="2019-01" db="EMBL/GenBank/DDBJ databases">
        <authorList>
            <person name="Chen W.-M."/>
        </authorList>
    </citation>
    <scope>NUCLEOTIDE SEQUENCE [LARGE SCALE GENOMIC DNA]</scope>
    <source>
        <strain evidence="7 8">CCP-6</strain>
    </source>
</reference>
<dbReference type="Gene3D" id="3.90.76.10">
    <property type="entry name" value="Dipeptide-binding Protein, Domain 1"/>
    <property type="match status" value="1"/>
</dbReference>
<dbReference type="PIRSF" id="PIRSF002741">
    <property type="entry name" value="MppA"/>
    <property type="match status" value="1"/>
</dbReference>
<feature type="signal peptide" evidence="5">
    <location>
        <begin position="1"/>
        <end position="24"/>
    </location>
</feature>
<comment type="subcellular location">
    <subcellularLocation>
        <location evidence="1">Periplasm</location>
    </subcellularLocation>
</comment>
<dbReference type="GO" id="GO:0030288">
    <property type="term" value="C:outer membrane-bounded periplasmic space"/>
    <property type="evidence" value="ECO:0007669"/>
    <property type="project" value="UniProtKB-ARBA"/>
</dbReference>
<dbReference type="InterPro" id="IPR000914">
    <property type="entry name" value="SBP_5_dom"/>
</dbReference>
<evidence type="ECO:0000256" key="4">
    <source>
        <dbReference type="ARBA" id="ARBA00022729"/>
    </source>
</evidence>
<accession>A0A437M1M3</accession>
<dbReference type="OrthoDB" id="9773508at2"/>
<sequence>MSRAWLLICALTLPLLGPLATAQARELRFSFQSDIASLDPHFFDHAFTQGFLANVYEGLTRWDDQLNVEPALATSWRQESPTEWVFNLRQGVRFHDGQAMTADDVVFSYERAMGPDSGYRGLTSPIRNVEAIDPATVRVTLNRPYAILPRMTTNIMIMSRAWAQANGALTSSNLRTNTRNFAAANANGTGPYRVTAHEPDSMTRLTAFEGWWDHDNRGGVPEATFRPIRNAATRVAALLSRQVDMIWPLPVADIPRLQSSPGFSVAVRPSEWVIMLRLNQNPERRPAPGVNANPFADVRVREAVYRSIDMAAIRRTIMRGHSVDTGLPVAPNTSGFVAALNQRPAADPARARALLAEAGYPNGFAFTLDCPNDRFINDEAICRAIVPMLARIGIEATLATRGTAQHFGRLQRMESDAFMVGWASAGVKDAHNLLSQLFATRSGSMGAVNYGEFSDPELDRTIEAVGAESDPVKRQELFARAWTILGRDWGVIPLHIQPSAWAYSADLETLQLPDDNMRLWRTRWRN</sequence>
<dbReference type="AlphaFoldDB" id="A0A437M1M3"/>
<protein>
    <submittedName>
        <fullName evidence="7">ABC transporter substrate-binding protein</fullName>
    </submittedName>
</protein>
<evidence type="ECO:0000313" key="8">
    <source>
        <dbReference type="Proteomes" id="UP000282957"/>
    </source>
</evidence>
<comment type="caution">
    <text evidence="7">The sequence shown here is derived from an EMBL/GenBank/DDBJ whole genome shotgun (WGS) entry which is preliminary data.</text>
</comment>
<dbReference type="InterPro" id="IPR039424">
    <property type="entry name" value="SBP_5"/>
</dbReference>
<dbReference type="GO" id="GO:0043190">
    <property type="term" value="C:ATP-binding cassette (ABC) transporter complex"/>
    <property type="evidence" value="ECO:0007669"/>
    <property type="project" value="InterPro"/>
</dbReference>
<dbReference type="Proteomes" id="UP000282957">
    <property type="component" value="Unassembled WGS sequence"/>
</dbReference>
<evidence type="ECO:0000256" key="1">
    <source>
        <dbReference type="ARBA" id="ARBA00004418"/>
    </source>
</evidence>
<evidence type="ECO:0000256" key="3">
    <source>
        <dbReference type="ARBA" id="ARBA00022448"/>
    </source>
</evidence>
<proteinExistence type="inferred from homology"/>
<evidence type="ECO:0000256" key="2">
    <source>
        <dbReference type="ARBA" id="ARBA00005695"/>
    </source>
</evidence>
<feature type="chain" id="PRO_5019128967" evidence="5">
    <location>
        <begin position="25"/>
        <end position="526"/>
    </location>
</feature>
<dbReference type="PANTHER" id="PTHR30290">
    <property type="entry name" value="PERIPLASMIC BINDING COMPONENT OF ABC TRANSPORTER"/>
    <property type="match status" value="1"/>
</dbReference>
<dbReference type="EMBL" id="SACL01000010">
    <property type="protein sequence ID" value="RVT91587.1"/>
    <property type="molecule type" value="Genomic_DNA"/>
</dbReference>